<evidence type="ECO:0000256" key="1">
    <source>
        <dbReference type="SAM" id="MobiDB-lite"/>
    </source>
</evidence>
<dbReference type="Proteomes" id="UP000006898">
    <property type="component" value="Chromosome"/>
</dbReference>
<sequence>MTLRSLAHAPQVPHIFSRGAESQRLSA</sequence>
<accession>D5MHW2</accession>
<gene>
    <name evidence="2" type="ORF">DAMO_2203</name>
</gene>
<organism evidence="2 3">
    <name type="scientific">Methylomirabilis oxygeniifera</name>
    <dbReference type="NCBI Taxonomy" id="671143"/>
    <lineage>
        <taxon>Bacteria</taxon>
        <taxon>Candidatus Methylomirabilota</taxon>
        <taxon>Candidatus Methylomirabilia</taxon>
        <taxon>Candidatus Methylomirabilales</taxon>
        <taxon>Candidatus Methylomirabilaceae</taxon>
        <taxon>Candidatus Methylomirabilis</taxon>
    </lineage>
</organism>
<evidence type="ECO:0000313" key="3">
    <source>
        <dbReference type="Proteomes" id="UP000006898"/>
    </source>
</evidence>
<dbReference type="STRING" id="671143.DAMO_2203"/>
<name>D5MHW2_METO1</name>
<protein>
    <submittedName>
        <fullName evidence="2">Uncharacterized protein</fullName>
    </submittedName>
</protein>
<evidence type="ECO:0000313" key="2">
    <source>
        <dbReference type="EMBL" id="CBE69253.1"/>
    </source>
</evidence>
<feature type="region of interest" description="Disordered" evidence="1">
    <location>
        <begin position="1"/>
        <end position="27"/>
    </location>
</feature>
<dbReference type="EMBL" id="FP565575">
    <property type="protein sequence ID" value="CBE69253.1"/>
    <property type="molecule type" value="Genomic_DNA"/>
</dbReference>
<dbReference type="HOGENOM" id="CLU_3414611_0_0_0"/>
<dbReference type="KEGG" id="mox:DAMO_2203"/>
<dbReference type="AlphaFoldDB" id="D5MHW2"/>
<reference evidence="2 3" key="1">
    <citation type="journal article" date="2010" name="Nature">
        <title>Nitrite-driven anaerobic methane oxidation by oxygenic bacteria.</title>
        <authorList>
            <person name="Ettwig K.F."/>
            <person name="Butler M.K."/>
            <person name="Le Paslier D."/>
            <person name="Pelletier E."/>
            <person name="Mangenot S."/>
            <person name="Kuypers M.M.M."/>
            <person name="Schreiber F."/>
            <person name="Dutilh B.E."/>
            <person name="Zedelius J."/>
            <person name="de Beer D."/>
            <person name="Gloerich J."/>
            <person name="Wessels H.J.C.T."/>
            <person name="van Allen T."/>
            <person name="Luesken F."/>
            <person name="Wu M."/>
            <person name="van de Pas-Schoonen K.T."/>
            <person name="Op den Camp H.J.M."/>
            <person name="Janssen-Megens E.M."/>
            <person name="Francoijs K-J."/>
            <person name="Stunnenberg H."/>
            <person name="Weissenbach J."/>
            <person name="Jetten M.S.M."/>
            <person name="Strous M."/>
        </authorList>
    </citation>
    <scope>NUCLEOTIDE SEQUENCE [LARGE SCALE GENOMIC DNA]</scope>
</reference>
<proteinExistence type="predicted"/>